<feature type="domain" description="K Homology" evidence="4">
    <location>
        <begin position="302"/>
        <end position="376"/>
    </location>
</feature>
<dbReference type="SMART" id="SM00322">
    <property type="entry name" value="KH"/>
    <property type="match status" value="2"/>
</dbReference>
<gene>
    <name evidence="5" type="ORF">HPP92_009208</name>
</gene>
<dbReference type="InterPro" id="IPR004088">
    <property type="entry name" value="KH_dom_type_1"/>
</dbReference>
<dbReference type="OrthoDB" id="6431331at2759"/>
<dbReference type="Pfam" id="PF00013">
    <property type="entry name" value="KH_1"/>
    <property type="match status" value="2"/>
</dbReference>
<dbReference type="Proteomes" id="UP000636800">
    <property type="component" value="Unassembled WGS sequence"/>
</dbReference>
<protein>
    <recommendedName>
        <fullName evidence="4">K Homology domain-containing protein</fullName>
    </recommendedName>
</protein>
<name>A0A835RA69_VANPL</name>
<dbReference type="InterPro" id="IPR004087">
    <property type="entry name" value="KH_dom"/>
</dbReference>
<sequence length="394" mass="42344">MTDAEAAVVVESGVSEGNEVPLPVKETNLEEPEVVGEGSPTVADEEEETHGTPGLKRKLENLDHSQNEEAPAKKLEICQAELELEESGQTTDEATETSKLVIQGSEEQLENNDSGCPTTEKHIEEPDAVVLGSSEVDGNVEEVQKGQNGGPDETGVIQDEMEAETLGNGQVSSTCNQHSSVDDTKDSISAPHLDGLPLTGEQSSLDHTTSSRKIEIPNNKVGVLIGKSGETIRYLQMNSGAKIQITRDADSDPESSTRPVELIGSLENISKAEQLIKDVIAEADAGGSPALVARGFNTPHSGGEQTEIQVPNEKVGMIIGKGGETIKNLQTKTGARIQLLPQHLSERDSSKVRTIRITGNKKQVESAKEMIKDVMNQIWLYLSHEINVGMLVYQ</sequence>
<feature type="compositionally biased region" description="Polar residues" evidence="3">
    <location>
        <begin position="167"/>
        <end position="179"/>
    </location>
</feature>
<dbReference type="PROSITE" id="PS50084">
    <property type="entry name" value="KH_TYPE_1"/>
    <property type="match status" value="2"/>
</dbReference>
<dbReference type="InterPro" id="IPR036612">
    <property type="entry name" value="KH_dom_type_1_sf"/>
</dbReference>
<evidence type="ECO:0000313" key="5">
    <source>
        <dbReference type="EMBL" id="KAG0485129.1"/>
    </source>
</evidence>
<keyword evidence="6" id="KW-1185">Reference proteome</keyword>
<feature type="region of interest" description="Disordered" evidence="3">
    <location>
        <begin position="165"/>
        <end position="210"/>
    </location>
</feature>
<dbReference type="EMBL" id="JADCNL010000004">
    <property type="protein sequence ID" value="KAG0485129.1"/>
    <property type="molecule type" value="Genomic_DNA"/>
</dbReference>
<dbReference type="Gene3D" id="3.30.1370.10">
    <property type="entry name" value="K Homology domain, type 1"/>
    <property type="match status" value="2"/>
</dbReference>
<dbReference type="PANTHER" id="PTHR10288">
    <property type="entry name" value="KH DOMAIN CONTAINING RNA BINDING PROTEIN"/>
    <property type="match status" value="1"/>
</dbReference>
<keyword evidence="1" id="KW-0677">Repeat</keyword>
<dbReference type="CDD" id="cd00105">
    <property type="entry name" value="KH-I"/>
    <property type="match status" value="1"/>
</dbReference>
<dbReference type="SUPFAM" id="SSF54791">
    <property type="entry name" value="Eukaryotic type KH-domain (KH-domain type I)"/>
    <property type="match status" value="2"/>
</dbReference>
<comment type="caution">
    <text evidence="5">The sequence shown here is derived from an EMBL/GenBank/DDBJ whole genome shotgun (WGS) entry which is preliminary data.</text>
</comment>
<keyword evidence="2" id="KW-0694">RNA-binding</keyword>
<feature type="domain" description="K Homology" evidence="4">
    <location>
        <begin position="208"/>
        <end position="281"/>
    </location>
</feature>
<evidence type="ECO:0000256" key="3">
    <source>
        <dbReference type="SAM" id="MobiDB-lite"/>
    </source>
</evidence>
<evidence type="ECO:0000313" key="6">
    <source>
        <dbReference type="Proteomes" id="UP000636800"/>
    </source>
</evidence>
<feature type="compositionally biased region" description="Low complexity" evidence="3">
    <location>
        <begin position="1"/>
        <end position="20"/>
    </location>
</feature>
<evidence type="ECO:0000256" key="1">
    <source>
        <dbReference type="ARBA" id="ARBA00022737"/>
    </source>
</evidence>
<evidence type="ECO:0000256" key="2">
    <source>
        <dbReference type="PROSITE-ProRule" id="PRU00117"/>
    </source>
</evidence>
<dbReference type="AlphaFoldDB" id="A0A835RA69"/>
<dbReference type="GO" id="GO:0003723">
    <property type="term" value="F:RNA binding"/>
    <property type="evidence" value="ECO:0007669"/>
    <property type="project" value="UniProtKB-UniRule"/>
</dbReference>
<reference evidence="5 6" key="1">
    <citation type="journal article" date="2020" name="Nat. Food">
        <title>A phased Vanilla planifolia genome enables genetic improvement of flavour and production.</title>
        <authorList>
            <person name="Hasing T."/>
            <person name="Tang H."/>
            <person name="Brym M."/>
            <person name="Khazi F."/>
            <person name="Huang T."/>
            <person name="Chambers A.H."/>
        </authorList>
    </citation>
    <scope>NUCLEOTIDE SEQUENCE [LARGE SCALE GENOMIC DNA]</scope>
    <source>
        <tissue evidence="5">Leaf</tissue>
    </source>
</reference>
<evidence type="ECO:0000259" key="4">
    <source>
        <dbReference type="SMART" id="SM00322"/>
    </source>
</evidence>
<feature type="region of interest" description="Disordered" evidence="3">
    <location>
        <begin position="1"/>
        <end position="58"/>
    </location>
</feature>
<proteinExistence type="predicted"/>
<organism evidence="5 6">
    <name type="scientific">Vanilla planifolia</name>
    <name type="common">Vanilla</name>
    <dbReference type="NCBI Taxonomy" id="51239"/>
    <lineage>
        <taxon>Eukaryota</taxon>
        <taxon>Viridiplantae</taxon>
        <taxon>Streptophyta</taxon>
        <taxon>Embryophyta</taxon>
        <taxon>Tracheophyta</taxon>
        <taxon>Spermatophyta</taxon>
        <taxon>Magnoliopsida</taxon>
        <taxon>Liliopsida</taxon>
        <taxon>Asparagales</taxon>
        <taxon>Orchidaceae</taxon>
        <taxon>Vanilloideae</taxon>
        <taxon>Vanilleae</taxon>
        <taxon>Vanilla</taxon>
    </lineage>
</organism>
<accession>A0A835RA69</accession>